<dbReference type="GO" id="GO:0042597">
    <property type="term" value="C:periplasmic space"/>
    <property type="evidence" value="ECO:0007669"/>
    <property type="project" value="UniProtKB-SubCell"/>
</dbReference>
<dbReference type="AlphaFoldDB" id="A0A917XSY2"/>
<dbReference type="InterPro" id="IPR031680">
    <property type="entry name" value="Hepar_II_III_N"/>
</dbReference>
<dbReference type="PANTHER" id="PTHR39210">
    <property type="entry name" value="HEPARIN-SULFATE LYASE"/>
    <property type="match status" value="1"/>
</dbReference>
<dbReference type="GO" id="GO:0016829">
    <property type="term" value="F:lyase activity"/>
    <property type="evidence" value="ECO:0007669"/>
    <property type="project" value="UniProtKB-KW"/>
</dbReference>
<dbReference type="Pfam" id="PF07940">
    <property type="entry name" value="Hepar_II_III_C"/>
    <property type="match status" value="1"/>
</dbReference>
<dbReference type="Gene3D" id="1.50.10.100">
    <property type="entry name" value="Chondroitin AC/alginate lyase"/>
    <property type="match status" value="1"/>
</dbReference>
<dbReference type="PANTHER" id="PTHR39210:SF1">
    <property type="entry name" value="HEPARIN-SULFATE LYASE"/>
    <property type="match status" value="1"/>
</dbReference>
<dbReference type="EMBL" id="BMOS01000004">
    <property type="protein sequence ID" value="GGN52507.1"/>
    <property type="molecule type" value="Genomic_DNA"/>
</dbReference>
<feature type="domain" description="Heparinase II/III-like C-terminal" evidence="5">
    <location>
        <begin position="296"/>
        <end position="500"/>
    </location>
</feature>
<dbReference type="SUPFAM" id="SSF48230">
    <property type="entry name" value="Chondroitin AC/alginate lyase"/>
    <property type="match status" value="1"/>
</dbReference>
<evidence type="ECO:0000259" key="5">
    <source>
        <dbReference type="Pfam" id="PF07940"/>
    </source>
</evidence>
<protein>
    <recommendedName>
        <fullName evidence="9">Heparin-sulfate lyase N-terminal domain-containing protein</fullName>
    </recommendedName>
</protein>
<evidence type="ECO:0000256" key="4">
    <source>
        <dbReference type="ARBA" id="ARBA00023239"/>
    </source>
</evidence>
<reference evidence="7" key="2">
    <citation type="submission" date="2020-09" db="EMBL/GenBank/DDBJ databases">
        <authorList>
            <person name="Sun Q."/>
            <person name="Ohkuma M."/>
        </authorList>
    </citation>
    <scope>NUCLEOTIDE SEQUENCE</scope>
    <source>
        <strain evidence="7">JCM 17251</strain>
    </source>
</reference>
<name>A0A917XSY2_9BACI</name>
<dbReference type="InterPro" id="IPR012480">
    <property type="entry name" value="Hepar_II_III_C"/>
</dbReference>
<accession>A0A917XSY2</accession>
<keyword evidence="8" id="KW-1185">Reference proteome</keyword>
<organism evidence="7 8">
    <name type="scientific">Oceanobacillus indicireducens</name>
    <dbReference type="NCBI Taxonomy" id="1004261"/>
    <lineage>
        <taxon>Bacteria</taxon>
        <taxon>Bacillati</taxon>
        <taxon>Bacillota</taxon>
        <taxon>Bacilli</taxon>
        <taxon>Bacillales</taxon>
        <taxon>Bacillaceae</taxon>
        <taxon>Oceanobacillus</taxon>
    </lineage>
</organism>
<dbReference type="RefSeq" id="WP_188856134.1">
    <property type="nucleotide sequence ID" value="NZ_BMOS01000004.1"/>
</dbReference>
<proteinExistence type="predicted"/>
<evidence type="ECO:0000313" key="8">
    <source>
        <dbReference type="Proteomes" id="UP000624041"/>
    </source>
</evidence>
<feature type="domain" description="Heparin-sulfate lyase N-terminal" evidence="6">
    <location>
        <begin position="21"/>
        <end position="290"/>
    </location>
</feature>
<reference evidence="7" key="1">
    <citation type="journal article" date="2014" name="Int. J. Syst. Evol. Microbiol.">
        <title>Complete genome sequence of Corynebacterium casei LMG S-19264T (=DSM 44701T), isolated from a smear-ripened cheese.</title>
        <authorList>
            <consortium name="US DOE Joint Genome Institute (JGI-PGF)"/>
            <person name="Walter F."/>
            <person name="Albersmeier A."/>
            <person name="Kalinowski J."/>
            <person name="Ruckert C."/>
        </authorList>
    </citation>
    <scope>NUCLEOTIDE SEQUENCE</scope>
    <source>
        <strain evidence="7">JCM 17251</strain>
    </source>
</reference>
<sequence length="557" mass="64884">MWPFKKTVQPTLNIIEPIKKTNYTKDTDKIVEGLFEGQYFLIKSLEVLDFKKGIDWNYQHHSGANTYQLYLHSLETIHHLCNHYEKKKDKKSLKKAHEILQDWAKHDEAHPKENYRSRWSDHATATRALAIIYLYTSAVDIIKIDEELIYNLLLKHARFLNDDQNYRKNNHGIMVDRALLSIALVLSEYPEAEHWKEKAIYRVREAFNRDFSYKNVHLENSPDYHSMVMRLIQSVETFLVKNNLTLGKDIVERLEQADDYFHYFLKPNLKVPTIGDTSSGHLKRKKKKFDSFIDEEAGIAILQDEHEEPERSTWLSFICGYGSKTHKHFDDLSFNLFYNGKDIFVDSGKYNYVKSDKIRQYVLSPIAHNTLAIDGKEYKLGDPLVYRDKIKITGYHKTLHYELIQGENKAHNGAKLKRTLIFFKPDVIIIFDQAVSDEDQKFLQLYNLAPHIEILETKDNYAKIKSGADIIEIEQLLGTSSVTSFQADRTEPRAIMSERFNELIDISQLEFSKTGENVNYLTMINLGNDTSVKDVTFDEIARVLTLTKNGKKLDIAL</sequence>
<evidence type="ECO:0000256" key="2">
    <source>
        <dbReference type="ARBA" id="ARBA00022729"/>
    </source>
</evidence>
<evidence type="ECO:0008006" key="9">
    <source>
        <dbReference type="Google" id="ProtNLM"/>
    </source>
</evidence>
<dbReference type="Pfam" id="PF16889">
    <property type="entry name" value="Hepar_II_III_N"/>
    <property type="match status" value="1"/>
</dbReference>
<keyword evidence="4" id="KW-0456">Lyase</keyword>
<dbReference type="Gene3D" id="2.70.98.70">
    <property type="match status" value="1"/>
</dbReference>
<keyword evidence="2" id="KW-0732">Signal</keyword>
<dbReference type="InterPro" id="IPR008929">
    <property type="entry name" value="Chondroitin_lyas"/>
</dbReference>
<gene>
    <name evidence="7" type="ORF">GCM10007971_08150</name>
</gene>
<evidence type="ECO:0000259" key="6">
    <source>
        <dbReference type="Pfam" id="PF16889"/>
    </source>
</evidence>
<comment type="subcellular location">
    <subcellularLocation>
        <location evidence="1">Periplasm</location>
    </subcellularLocation>
</comment>
<dbReference type="Proteomes" id="UP000624041">
    <property type="component" value="Unassembled WGS sequence"/>
</dbReference>
<keyword evidence="3" id="KW-0574">Periplasm</keyword>
<evidence type="ECO:0000256" key="3">
    <source>
        <dbReference type="ARBA" id="ARBA00022764"/>
    </source>
</evidence>
<comment type="caution">
    <text evidence="7">The sequence shown here is derived from an EMBL/GenBank/DDBJ whole genome shotgun (WGS) entry which is preliminary data.</text>
</comment>
<evidence type="ECO:0000313" key="7">
    <source>
        <dbReference type="EMBL" id="GGN52507.1"/>
    </source>
</evidence>
<evidence type="ECO:0000256" key="1">
    <source>
        <dbReference type="ARBA" id="ARBA00004418"/>
    </source>
</evidence>